<accession>A0A1A9H745</accession>
<dbReference type="PANTHER" id="PTHR11002:SF76">
    <property type="entry name" value="CARBONIC ANHYDRASE"/>
    <property type="match status" value="1"/>
</dbReference>
<protein>
    <recommendedName>
        <fullName evidence="2 8">Carbonic anhydrase</fullName>
        <ecNumber evidence="2 8">4.2.1.1</ecNumber>
    </recommendedName>
    <alternativeName>
        <fullName evidence="8">Carbonate dehydratase</fullName>
    </alternativeName>
</protein>
<evidence type="ECO:0000256" key="4">
    <source>
        <dbReference type="ARBA" id="ARBA00022833"/>
    </source>
</evidence>
<gene>
    <name evidence="10" type="ORF">AA973_00020</name>
</gene>
<evidence type="ECO:0000256" key="7">
    <source>
        <dbReference type="PIRSR" id="PIRSR601765-1"/>
    </source>
</evidence>
<reference evidence="10 11" key="1">
    <citation type="submission" date="2014-04" db="EMBL/GenBank/DDBJ databases">
        <title>Detecting global and local adaptation in a worldwide sample of Helicobacter pylori genomes.</title>
        <authorList>
            <person name="Montano V."/>
            <person name="Didelot X."/>
            <person name="Foll M."/>
            <person name="Linz B."/>
            <person name="Reinhardt R."/>
            <person name="Suerbaum S."/>
            <person name="Moodley Y."/>
            <person name="Jensen J.D."/>
        </authorList>
    </citation>
    <scope>NUCLEOTIDE SEQUENCE [LARGE SCALE GENOMIC DNA]</scope>
    <source>
        <strain evidence="11">ausabrJ05</strain>
    </source>
</reference>
<comment type="similarity">
    <text evidence="1 8">Belongs to the beta-class carbonic anhydrase family.</text>
</comment>
<sequence>MKAFLGALEFQENEYEELKELYESLKTKQKPHTLFISCVDSRVVPNLITGTKPGELYVIRNMGNVIPPKTSYKESLSTLASIEYAIVHVGVQNLIICGHSDCGACGSIHLINDETTKAKTPYIANWIQFLEPIKEELKNHPQFSNHFAKRSWLTERLNVRLQLNNLLSYDFIQERVTNNELKIFGWHYIIETGKIYNYNFESHFFEPIEETIKQRISHENSSNKNP</sequence>
<evidence type="ECO:0000256" key="2">
    <source>
        <dbReference type="ARBA" id="ARBA00012925"/>
    </source>
</evidence>
<feature type="binding site" evidence="7">
    <location>
        <position position="40"/>
    </location>
    <ligand>
        <name>Zn(2+)</name>
        <dbReference type="ChEBI" id="CHEBI:29105"/>
    </ligand>
</feature>
<comment type="function">
    <text evidence="8">Reversible hydration of carbon dioxide.</text>
</comment>
<dbReference type="EC" id="4.2.1.1" evidence="2 8"/>
<dbReference type="AlphaFoldDB" id="A0A1A9H745"/>
<evidence type="ECO:0000256" key="5">
    <source>
        <dbReference type="ARBA" id="ARBA00023239"/>
    </source>
</evidence>
<evidence type="ECO:0000313" key="11">
    <source>
        <dbReference type="Proteomes" id="UP000078049"/>
    </source>
</evidence>
<dbReference type="InterPro" id="IPR015892">
    <property type="entry name" value="Carbonic_anhydrase_CS"/>
</dbReference>
<evidence type="ECO:0000256" key="9">
    <source>
        <dbReference type="SAM" id="Coils"/>
    </source>
</evidence>
<dbReference type="PROSITE" id="PS00705">
    <property type="entry name" value="PROK_CO2_ANHYDRASE_2"/>
    <property type="match status" value="1"/>
</dbReference>
<evidence type="ECO:0000256" key="8">
    <source>
        <dbReference type="RuleBase" id="RU003956"/>
    </source>
</evidence>
<feature type="coiled-coil region" evidence="9">
    <location>
        <begin position="1"/>
        <end position="28"/>
    </location>
</feature>
<comment type="catalytic activity">
    <reaction evidence="6 8">
        <text>hydrogencarbonate + H(+) = CO2 + H2O</text>
        <dbReference type="Rhea" id="RHEA:10748"/>
        <dbReference type="ChEBI" id="CHEBI:15377"/>
        <dbReference type="ChEBI" id="CHEBI:15378"/>
        <dbReference type="ChEBI" id="CHEBI:16526"/>
        <dbReference type="ChEBI" id="CHEBI:17544"/>
        <dbReference type="EC" id="4.2.1.1"/>
    </reaction>
</comment>
<name>A0A1A9H745_HELPX</name>
<proteinExistence type="inferred from homology"/>
<dbReference type="RefSeq" id="WP_064437103.1">
    <property type="nucleotide sequence ID" value="NZ_CP011485.1"/>
</dbReference>
<dbReference type="GO" id="GO:0008270">
    <property type="term" value="F:zinc ion binding"/>
    <property type="evidence" value="ECO:0007669"/>
    <property type="project" value="UniProtKB-UniRule"/>
</dbReference>
<dbReference type="InterPro" id="IPR001765">
    <property type="entry name" value="Carbonic_anhydrase"/>
</dbReference>
<keyword evidence="9" id="KW-0175">Coiled coil</keyword>
<dbReference type="GO" id="GO:0004089">
    <property type="term" value="F:carbonate dehydratase activity"/>
    <property type="evidence" value="ECO:0007669"/>
    <property type="project" value="UniProtKB-UniRule"/>
</dbReference>
<keyword evidence="4 7" id="KW-0862">Zinc</keyword>
<evidence type="ECO:0000256" key="1">
    <source>
        <dbReference type="ARBA" id="ARBA00006217"/>
    </source>
</evidence>
<dbReference type="InterPro" id="IPR036874">
    <property type="entry name" value="Carbonic_anhydrase_sf"/>
</dbReference>
<comment type="cofactor">
    <cofactor evidence="7">
        <name>Zn(2+)</name>
        <dbReference type="ChEBI" id="CHEBI:29105"/>
    </cofactor>
    <text evidence="7">Binds 1 zinc ion per subunit.</text>
</comment>
<dbReference type="GO" id="GO:0015976">
    <property type="term" value="P:carbon utilization"/>
    <property type="evidence" value="ECO:0007669"/>
    <property type="project" value="InterPro"/>
</dbReference>
<dbReference type="InterPro" id="IPR045066">
    <property type="entry name" value="Beta_CA_cladeB"/>
</dbReference>
<dbReference type="PANTHER" id="PTHR11002">
    <property type="entry name" value="CARBONIC ANHYDRASE"/>
    <property type="match status" value="1"/>
</dbReference>
<dbReference type="Pfam" id="PF00484">
    <property type="entry name" value="Pro_CA"/>
    <property type="match status" value="1"/>
</dbReference>
<evidence type="ECO:0000313" key="10">
    <source>
        <dbReference type="EMBL" id="ANH46304.1"/>
    </source>
</evidence>
<keyword evidence="5 8" id="KW-0456">Lyase</keyword>
<dbReference type="SUPFAM" id="SSF53056">
    <property type="entry name" value="beta-carbonic anhydrase, cab"/>
    <property type="match status" value="1"/>
</dbReference>
<feature type="binding site" evidence="7">
    <location>
        <position position="102"/>
    </location>
    <ligand>
        <name>Zn(2+)</name>
        <dbReference type="ChEBI" id="CHEBI:29105"/>
    </ligand>
</feature>
<feature type="binding site" evidence="7">
    <location>
        <position position="99"/>
    </location>
    <ligand>
        <name>Zn(2+)</name>
        <dbReference type="ChEBI" id="CHEBI:29105"/>
    </ligand>
</feature>
<evidence type="ECO:0000256" key="6">
    <source>
        <dbReference type="ARBA" id="ARBA00048348"/>
    </source>
</evidence>
<organism evidence="10 11">
    <name type="scientific">Helicobacter pylori</name>
    <name type="common">Campylobacter pylori</name>
    <dbReference type="NCBI Taxonomy" id="210"/>
    <lineage>
        <taxon>Bacteria</taxon>
        <taxon>Pseudomonadati</taxon>
        <taxon>Campylobacterota</taxon>
        <taxon>Epsilonproteobacteria</taxon>
        <taxon>Campylobacterales</taxon>
        <taxon>Helicobacteraceae</taxon>
        <taxon>Helicobacter</taxon>
    </lineage>
</organism>
<dbReference type="SMART" id="SM00947">
    <property type="entry name" value="Pro_CA"/>
    <property type="match status" value="1"/>
</dbReference>
<feature type="binding site" evidence="7">
    <location>
        <position position="38"/>
    </location>
    <ligand>
        <name>Zn(2+)</name>
        <dbReference type="ChEBI" id="CHEBI:29105"/>
    </ligand>
</feature>
<dbReference type="PATRIC" id="fig|210.2440.peg.5"/>
<dbReference type="Proteomes" id="UP000078049">
    <property type="component" value="Chromosome"/>
</dbReference>
<dbReference type="EMBL" id="CP011485">
    <property type="protein sequence ID" value="ANH46304.1"/>
    <property type="molecule type" value="Genomic_DNA"/>
</dbReference>
<keyword evidence="3 7" id="KW-0479">Metal-binding</keyword>
<evidence type="ECO:0000256" key="3">
    <source>
        <dbReference type="ARBA" id="ARBA00022723"/>
    </source>
</evidence>
<dbReference type="Gene3D" id="3.40.1050.10">
    <property type="entry name" value="Carbonic anhydrase"/>
    <property type="match status" value="1"/>
</dbReference>
<dbReference type="CDD" id="cd00884">
    <property type="entry name" value="beta_CA_cladeB"/>
    <property type="match status" value="1"/>
</dbReference>